<organism evidence="2 3">
    <name type="scientific">Conoideocrella luteorostrata</name>
    <dbReference type="NCBI Taxonomy" id="1105319"/>
    <lineage>
        <taxon>Eukaryota</taxon>
        <taxon>Fungi</taxon>
        <taxon>Dikarya</taxon>
        <taxon>Ascomycota</taxon>
        <taxon>Pezizomycotina</taxon>
        <taxon>Sordariomycetes</taxon>
        <taxon>Hypocreomycetidae</taxon>
        <taxon>Hypocreales</taxon>
        <taxon>Clavicipitaceae</taxon>
        <taxon>Conoideocrella</taxon>
    </lineage>
</organism>
<sequence length="301" mass="33071">MEGVNEIALPTTDGAPAPGWHMNMTSPFADLAGMLCQSDTTRFGQPGQVNSYIKFRWFRHGEQPSSPSGPKAQQATPPAQLPGGSSTTSSYTLSIGSRPPAQLPEEASSTTSSYTFSIGSPDPPSTRTPLPTDWAALTEVGAPPRAPWPPRQVVVSAQIQTPPPRMVPPQFGLAAPMRRSNRLLWDFYIKNWCPGRSVMGKTNHWLSEFARMHQSHGIQAAIHSLAGIYVYDYQPTSSLRNQVSERFRTADNRMSYLLQNSAALTGGELDELITLLVILSMQDVGHLSSCVVKKYFDRRKK</sequence>
<dbReference type="Proteomes" id="UP001251528">
    <property type="component" value="Unassembled WGS sequence"/>
</dbReference>
<feature type="compositionally biased region" description="Polar residues" evidence="1">
    <location>
        <begin position="63"/>
        <end position="77"/>
    </location>
</feature>
<dbReference type="AlphaFoldDB" id="A0AAJ0FTV2"/>
<evidence type="ECO:0000256" key="1">
    <source>
        <dbReference type="SAM" id="MobiDB-lite"/>
    </source>
</evidence>
<protein>
    <submittedName>
        <fullName evidence="2">Uncharacterized protein</fullName>
    </submittedName>
</protein>
<feature type="compositionally biased region" description="Low complexity" evidence="1">
    <location>
        <begin position="83"/>
        <end position="97"/>
    </location>
</feature>
<reference evidence="2" key="1">
    <citation type="submission" date="2023-06" db="EMBL/GenBank/DDBJ databases">
        <title>Conoideocrella luteorostrata (Hypocreales: Clavicipitaceae), a potential biocontrol fungus for elongate hemlock scale in United States Christmas tree production areas.</title>
        <authorList>
            <person name="Barrett H."/>
            <person name="Lovett B."/>
            <person name="Macias A.M."/>
            <person name="Stajich J.E."/>
            <person name="Kasson M.T."/>
        </authorList>
    </citation>
    <scope>NUCLEOTIDE SEQUENCE</scope>
    <source>
        <strain evidence="2">ARSEF 14590</strain>
    </source>
</reference>
<comment type="caution">
    <text evidence="2">The sequence shown here is derived from an EMBL/GenBank/DDBJ whole genome shotgun (WGS) entry which is preliminary data.</text>
</comment>
<keyword evidence="3" id="KW-1185">Reference proteome</keyword>
<feature type="region of interest" description="Disordered" evidence="1">
    <location>
        <begin position="60"/>
        <end position="131"/>
    </location>
</feature>
<name>A0AAJ0FTV2_9HYPO</name>
<proteinExistence type="predicted"/>
<gene>
    <name evidence="2" type="ORF">QQS21_011306</name>
</gene>
<accession>A0AAJ0FTV2</accession>
<evidence type="ECO:0000313" key="2">
    <source>
        <dbReference type="EMBL" id="KAK2591013.1"/>
    </source>
</evidence>
<evidence type="ECO:0000313" key="3">
    <source>
        <dbReference type="Proteomes" id="UP001251528"/>
    </source>
</evidence>
<dbReference type="EMBL" id="JASWJB010000373">
    <property type="protein sequence ID" value="KAK2591013.1"/>
    <property type="molecule type" value="Genomic_DNA"/>
</dbReference>
<feature type="compositionally biased region" description="Polar residues" evidence="1">
    <location>
        <begin position="107"/>
        <end position="118"/>
    </location>
</feature>
<feature type="region of interest" description="Disordered" evidence="1">
    <location>
        <begin position="1"/>
        <end position="20"/>
    </location>
</feature>